<keyword evidence="1" id="KW-0963">Cytoplasm</keyword>
<dbReference type="EC" id="6.3.3.3" evidence="9"/>
<reference evidence="9" key="1">
    <citation type="submission" date="2016-10" db="EMBL/GenBank/DDBJ databases">
        <authorList>
            <person name="de Groot N.N."/>
        </authorList>
    </citation>
    <scope>NUCLEOTIDE SEQUENCE</scope>
</reference>
<comment type="catalytic activity">
    <reaction evidence="8">
        <text>(7R,8S)-8-amino-7-(carboxyamino)nonanoate + ATP = (4R,5S)-dethiobiotin + ADP + phosphate + H(+)</text>
        <dbReference type="Rhea" id="RHEA:63684"/>
        <dbReference type="ChEBI" id="CHEBI:15378"/>
        <dbReference type="ChEBI" id="CHEBI:30616"/>
        <dbReference type="ChEBI" id="CHEBI:43474"/>
        <dbReference type="ChEBI" id="CHEBI:149470"/>
        <dbReference type="ChEBI" id="CHEBI:149473"/>
        <dbReference type="ChEBI" id="CHEBI:456216"/>
    </reaction>
</comment>
<dbReference type="Gene3D" id="3.40.50.300">
    <property type="entry name" value="P-loop containing nucleotide triphosphate hydrolases"/>
    <property type="match status" value="1"/>
</dbReference>
<sequence>MKSLFITATGTNVGKTHTTLKLIEALAAQGIRPGVYKPVETGVSNTPSDAVALLHACQSVNPAFESLSTYDITAYTFMLPAAPFCADTDGKIDLQYIIDKHDMLLKKCDILLVEGAGGVMVPLTETYLTVHLIKELGARALLVTPSRLGCINDTLLSIMALRSFDIPFDWCVNLYEDKEDFSKVTQPYYDALFPEWWNVQNGIDDFVKQSVLAPSFTH</sequence>
<evidence type="ECO:0000256" key="6">
    <source>
        <dbReference type="ARBA" id="ARBA00022840"/>
    </source>
</evidence>
<dbReference type="GO" id="GO:0005829">
    <property type="term" value="C:cytosol"/>
    <property type="evidence" value="ECO:0007669"/>
    <property type="project" value="TreeGrafter"/>
</dbReference>
<name>A0A1W1E844_9ZZZZ</name>
<evidence type="ECO:0000313" key="9">
    <source>
        <dbReference type="EMBL" id="SFV90134.1"/>
    </source>
</evidence>
<keyword evidence="6" id="KW-0067">ATP-binding</keyword>
<dbReference type="UniPathway" id="UPA00078"/>
<dbReference type="GO" id="GO:0004141">
    <property type="term" value="F:dethiobiotin synthase activity"/>
    <property type="evidence" value="ECO:0007669"/>
    <property type="project" value="UniProtKB-EC"/>
</dbReference>
<evidence type="ECO:0000256" key="7">
    <source>
        <dbReference type="ARBA" id="ARBA00022842"/>
    </source>
</evidence>
<dbReference type="InterPro" id="IPR027417">
    <property type="entry name" value="P-loop_NTPase"/>
</dbReference>
<dbReference type="NCBIfam" id="TIGR00347">
    <property type="entry name" value="bioD"/>
    <property type="match status" value="1"/>
</dbReference>
<keyword evidence="5" id="KW-0093">Biotin biosynthesis</keyword>
<dbReference type="PIRSF" id="PIRSF006755">
    <property type="entry name" value="DTB_synth"/>
    <property type="match status" value="1"/>
</dbReference>
<dbReference type="PANTHER" id="PTHR43210">
    <property type="entry name" value="DETHIOBIOTIN SYNTHETASE"/>
    <property type="match status" value="1"/>
</dbReference>
<evidence type="ECO:0000256" key="3">
    <source>
        <dbReference type="ARBA" id="ARBA00022723"/>
    </source>
</evidence>
<dbReference type="HAMAP" id="MF_00336">
    <property type="entry name" value="BioD"/>
    <property type="match status" value="1"/>
</dbReference>
<evidence type="ECO:0000256" key="8">
    <source>
        <dbReference type="ARBA" id="ARBA00047386"/>
    </source>
</evidence>
<keyword evidence="2 9" id="KW-0436">Ligase</keyword>
<dbReference type="AlphaFoldDB" id="A0A1W1E844"/>
<dbReference type="EMBL" id="FPIB01000010">
    <property type="protein sequence ID" value="SFV90134.1"/>
    <property type="molecule type" value="Genomic_DNA"/>
</dbReference>
<dbReference type="CDD" id="cd03109">
    <property type="entry name" value="DTBS"/>
    <property type="match status" value="1"/>
</dbReference>
<dbReference type="Pfam" id="PF13500">
    <property type="entry name" value="AAA_26"/>
    <property type="match status" value="1"/>
</dbReference>
<dbReference type="PANTHER" id="PTHR43210:SF2">
    <property type="entry name" value="ATP-DEPENDENT DETHIOBIOTIN SYNTHETASE BIOD 2"/>
    <property type="match status" value="1"/>
</dbReference>
<dbReference type="SUPFAM" id="SSF52540">
    <property type="entry name" value="P-loop containing nucleoside triphosphate hydrolases"/>
    <property type="match status" value="1"/>
</dbReference>
<dbReference type="GO" id="GO:0009102">
    <property type="term" value="P:biotin biosynthetic process"/>
    <property type="evidence" value="ECO:0007669"/>
    <property type="project" value="UniProtKB-UniPathway"/>
</dbReference>
<dbReference type="InterPro" id="IPR004472">
    <property type="entry name" value="DTB_synth_BioD"/>
</dbReference>
<keyword evidence="3" id="KW-0479">Metal-binding</keyword>
<organism evidence="9">
    <name type="scientific">hydrothermal vent metagenome</name>
    <dbReference type="NCBI Taxonomy" id="652676"/>
    <lineage>
        <taxon>unclassified sequences</taxon>
        <taxon>metagenomes</taxon>
        <taxon>ecological metagenomes</taxon>
    </lineage>
</organism>
<gene>
    <name evidence="9" type="ORF">MNB_SV-4-1250</name>
</gene>
<evidence type="ECO:0000256" key="4">
    <source>
        <dbReference type="ARBA" id="ARBA00022741"/>
    </source>
</evidence>
<accession>A0A1W1E844</accession>
<dbReference type="GO" id="GO:0005524">
    <property type="term" value="F:ATP binding"/>
    <property type="evidence" value="ECO:0007669"/>
    <property type="project" value="UniProtKB-KW"/>
</dbReference>
<dbReference type="GO" id="GO:0000287">
    <property type="term" value="F:magnesium ion binding"/>
    <property type="evidence" value="ECO:0007669"/>
    <property type="project" value="InterPro"/>
</dbReference>
<proteinExistence type="inferred from homology"/>
<evidence type="ECO:0000256" key="5">
    <source>
        <dbReference type="ARBA" id="ARBA00022756"/>
    </source>
</evidence>
<evidence type="ECO:0000256" key="1">
    <source>
        <dbReference type="ARBA" id="ARBA00022490"/>
    </source>
</evidence>
<keyword evidence="7" id="KW-0460">Magnesium</keyword>
<evidence type="ECO:0000256" key="2">
    <source>
        <dbReference type="ARBA" id="ARBA00022598"/>
    </source>
</evidence>
<keyword evidence="4" id="KW-0547">Nucleotide-binding</keyword>
<protein>
    <submittedName>
        <fullName evidence="9">Dethiobiotin synthetase</fullName>
        <ecNumber evidence="9">6.3.3.3</ecNumber>
    </submittedName>
</protein>